<proteinExistence type="predicted"/>
<evidence type="ECO:0000313" key="2">
    <source>
        <dbReference type="EMBL" id="ETS64622.1"/>
    </source>
</evidence>
<evidence type="ECO:0000256" key="1">
    <source>
        <dbReference type="SAM" id="MobiDB-lite"/>
    </source>
</evidence>
<protein>
    <submittedName>
        <fullName evidence="2">Uncharacterized protein</fullName>
    </submittedName>
</protein>
<keyword evidence="3" id="KW-1185">Reference proteome</keyword>
<sequence>MEVKGTMYDSTTEDVRKFQQGLNRRLELLPPQDRSRAQAQVFDDNDVKPLFRSHMRLLEERRSIGPNGQQTFHRYISQDAGTNNRAFGVNPDAGKPQSGNDGSSNMPGVDDSRSCIVGRRYNVSELLKPGKPSSMLIGCLQGLPQLVSFLNREVSVQLLNQKDAPTLVETLRLNAKAGKTQIFQPASTDDLAPGNVVLIGQSGFAVIDYIHNETADGSDMAILALHSAFDPFSHLICAAVQKDQNIFLMFLAADDGILTETSMHCAFESLRYKETELAMRDPLLNNMKMLLRSADQFLGRIDVQALLRGQPEALDVRAFDGDDTAFDLLRLMADPAQAMTDMKETQDVPGVLDYPGLLGGRSYDGLAFLPYLDSIPFKIRVGVQKLARSEFRTRFTDAKASDLRKAVDNLAGICIPNKQGEYQELADVACRVSEEIDGLLHRLVEKAPDYEQLVNAVRAGASQLAGFKDVDKDKAERLVSAYSVRECLGPFTAAGGLLDAYVTISTARRLLESASLESLQAQLKTLSSDASTQDQTLQAVRAKIAKTGTQAAELTELRGQEIKLQQLSDASALRIAECKECISAKSSGKIQAWSDKRVAQVVLQEQLLRAKP</sequence>
<name>W3VUX0_MOEAP</name>
<comment type="caution">
    <text evidence="2">The sequence shown here is derived from an EMBL/GenBank/DDBJ whole genome shotgun (WGS) entry which is preliminary data.</text>
</comment>
<evidence type="ECO:0000313" key="3">
    <source>
        <dbReference type="Proteomes" id="UP000019462"/>
    </source>
</evidence>
<dbReference type="OrthoDB" id="10449075at2759"/>
<dbReference type="HOGENOM" id="CLU_446264_0_0_1"/>
<feature type="region of interest" description="Disordered" evidence="1">
    <location>
        <begin position="81"/>
        <end position="111"/>
    </location>
</feature>
<reference evidence="2 3" key="1">
    <citation type="journal article" date="2014" name="Genome Announc.">
        <title>Genome sequence of the basidiomycetous fungus Pseudozyma aphidis DSM70725, an efficient producer of biosurfactant mannosylerythritol lipids.</title>
        <authorList>
            <person name="Lorenz S."/>
            <person name="Guenther M."/>
            <person name="Grumaz C."/>
            <person name="Rupp S."/>
            <person name="Zibek S."/>
            <person name="Sohn K."/>
        </authorList>
    </citation>
    <scope>NUCLEOTIDE SEQUENCE [LARGE SCALE GENOMIC DNA]</scope>
    <source>
        <strain evidence="3">ATCC 32657 / CBS 517.83 / DSM 70725 / JCM 10318 / NBRC 10182 / NRRL Y-7954 / St-0401</strain>
    </source>
</reference>
<dbReference type="AlphaFoldDB" id="W3VUX0"/>
<dbReference type="Proteomes" id="UP000019462">
    <property type="component" value="Unassembled WGS sequence"/>
</dbReference>
<accession>W3VUX0</accession>
<organism evidence="2 3">
    <name type="scientific">Moesziomyces aphidis</name>
    <name type="common">Pseudozyma aphidis</name>
    <dbReference type="NCBI Taxonomy" id="84754"/>
    <lineage>
        <taxon>Eukaryota</taxon>
        <taxon>Fungi</taxon>
        <taxon>Dikarya</taxon>
        <taxon>Basidiomycota</taxon>
        <taxon>Ustilaginomycotina</taxon>
        <taxon>Ustilaginomycetes</taxon>
        <taxon>Ustilaginales</taxon>
        <taxon>Ustilaginaceae</taxon>
        <taxon>Moesziomyces</taxon>
    </lineage>
</organism>
<feature type="compositionally biased region" description="Polar residues" evidence="1">
    <location>
        <begin position="97"/>
        <end position="106"/>
    </location>
</feature>
<dbReference type="EMBL" id="AWNI01000005">
    <property type="protein sequence ID" value="ETS64622.1"/>
    <property type="molecule type" value="Genomic_DNA"/>
</dbReference>
<gene>
    <name evidence="2" type="ORF">PaG_01092</name>
</gene>